<evidence type="ECO:0000313" key="1">
    <source>
        <dbReference type="EMBL" id="CAF5006667.1"/>
    </source>
</evidence>
<name>A0A822AUM5_9BILA</name>
<proteinExistence type="predicted"/>
<organism evidence="1 2">
    <name type="scientific">Rotaria socialis</name>
    <dbReference type="NCBI Taxonomy" id="392032"/>
    <lineage>
        <taxon>Eukaryota</taxon>
        <taxon>Metazoa</taxon>
        <taxon>Spiralia</taxon>
        <taxon>Gnathifera</taxon>
        <taxon>Rotifera</taxon>
        <taxon>Eurotatoria</taxon>
        <taxon>Bdelloidea</taxon>
        <taxon>Philodinida</taxon>
        <taxon>Philodinidae</taxon>
        <taxon>Rotaria</taxon>
    </lineage>
</organism>
<protein>
    <submittedName>
        <fullName evidence="1">Uncharacterized protein</fullName>
    </submittedName>
</protein>
<dbReference type="AlphaFoldDB" id="A0A822AUM5"/>
<dbReference type="EMBL" id="CAJOBR010034339">
    <property type="protein sequence ID" value="CAF5006667.1"/>
    <property type="molecule type" value="Genomic_DNA"/>
</dbReference>
<comment type="caution">
    <text evidence="1">The sequence shown here is derived from an EMBL/GenBank/DDBJ whole genome shotgun (WGS) entry which is preliminary data.</text>
</comment>
<evidence type="ECO:0000313" key="2">
    <source>
        <dbReference type="Proteomes" id="UP000663848"/>
    </source>
</evidence>
<dbReference type="Proteomes" id="UP000663848">
    <property type="component" value="Unassembled WGS sequence"/>
</dbReference>
<gene>
    <name evidence="1" type="ORF">QYT958_LOCUS38681</name>
</gene>
<sequence>GFLRSNDLSRYFVGGMNVGWEITGLNIGTIELANVSLTQYTAQNPRSYEFNFDRNNEGWTIVSYVEQFANSPQNGQWMLRPKGSDPQILSPPLMLDTTVVKKLIIRISNGKKSEEQLQVFWNTNNIANSFSESASFSINIKPDDSWHEYTLDLSSNTNWYGIVRRLRIDPVRSGNGDHFGIDYIRFAS</sequence>
<reference evidence="1" key="1">
    <citation type="submission" date="2021-02" db="EMBL/GenBank/DDBJ databases">
        <authorList>
            <person name="Nowell W R."/>
        </authorList>
    </citation>
    <scope>NUCLEOTIDE SEQUENCE</scope>
</reference>
<feature type="non-terminal residue" evidence="1">
    <location>
        <position position="1"/>
    </location>
</feature>
<accession>A0A822AUM5</accession>